<keyword evidence="1" id="KW-1185">Reference proteome</keyword>
<reference evidence="2" key="1">
    <citation type="submission" date="2017-02" db="UniProtKB">
        <authorList>
            <consortium name="WormBaseParasite"/>
        </authorList>
    </citation>
    <scope>IDENTIFICATION</scope>
</reference>
<name>A0A0M3INJ1_ASCLU</name>
<organism evidence="1 2">
    <name type="scientific">Ascaris lumbricoides</name>
    <name type="common">Giant roundworm</name>
    <dbReference type="NCBI Taxonomy" id="6252"/>
    <lineage>
        <taxon>Eukaryota</taxon>
        <taxon>Metazoa</taxon>
        <taxon>Ecdysozoa</taxon>
        <taxon>Nematoda</taxon>
        <taxon>Chromadorea</taxon>
        <taxon>Rhabditida</taxon>
        <taxon>Spirurina</taxon>
        <taxon>Ascaridomorpha</taxon>
        <taxon>Ascaridoidea</taxon>
        <taxon>Ascarididae</taxon>
        <taxon>Ascaris</taxon>
    </lineage>
</organism>
<proteinExistence type="predicted"/>
<protein>
    <submittedName>
        <fullName evidence="2">Secreted protein</fullName>
    </submittedName>
</protein>
<dbReference type="AlphaFoldDB" id="A0A0M3INJ1"/>
<evidence type="ECO:0000313" key="2">
    <source>
        <dbReference type="WBParaSite" id="ALUE_0002031901-mRNA-1"/>
    </source>
</evidence>
<accession>A0A0M3INJ1</accession>
<dbReference type="Proteomes" id="UP000036681">
    <property type="component" value="Unplaced"/>
</dbReference>
<dbReference type="WBParaSite" id="ALUE_0002031901-mRNA-1">
    <property type="protein sequence ID" value="ALUE_0002031901-mRNA-1"/>
    <property type="gene ID" value="ALUE_0002031901"/>
</dbReference>
<evidence type="ECO:0000313" key="1">
    <source>
        <dbReference type="Proteomes" id="UP000036681"/>
    </source>
</evidence>
<sequence length="76" mass="8641">LRLQVRACFYLSVAICDLSCCGERSNGIIIFDIQYHLAFPPIGDNRLVTSHLPGRKTDCTNRFELEIVLQSELLPF</sequence>